<dbReference type="InterPro" id="IPR017892">
    <property type="entry name" value="Pkinase_C"/>
</dbReference>
<accession>A0AAV8WSN1</accession>
<evidence type="ECO:0000259" key="1">
    <source>
        <dbReference type="Pfam" id="PF00433"/>
    </source>
</evidence>
<feature type="domain" description="Protein kinase C-terminal" evidence="1">
    <location>
        <begin position="49"/>
        <end position="78"/>
    </location>
</feature>
<proteinExistence type="predicted"/>
<comment type="caution">
    <text evidence="2">The sequence shown here is derived from an EMBL/GenBank/DDBJ whole genome shotgun (WGS) entry which is preliminary data.</text>
</comment>
<sequence>MYVCRNPLLLKNRHYWWTKMYHITWAKKDIIRASDFNFLMVLGKGSFGKFTSEKTDLTPTDKLFMMNLDQTEFMGFSFLNPEFVEHV</sequence>
<reference evidence="2" key="1">
    <citation type="journal article" date="2023" name="Insect Mol. Biol.">
        <title>Genome sequencing provides insights into the evolution of gene families encoding plant cell wall-degrading enzymes in longhorned beetles.</title>
        <authorList>
            <person name="Shin N.R."/>
            <person name="Okamura Y."/>
            <person name="Kirsch R."/>
            <person name="Pauchet Y."/>
        </authorList>
    </citation>
    <scope>NUCLEOTIDE SEQUENCE</scope>
    <source>
        <strain evidence="2">RBIC_L_NR</strain>
    </source>
</reference>
<name>A0AAV8WSN1_9CUCU</name>
<dbReference type="EMBL" id="JANEYF010005005">
    <property type="protein sequence ID" value="KAJ8929446.1"/>
    <property type="molecule type" value="Genomic_DNA"/>
</dbReference>
<organism evidence="2 3">
    <name type="scientific">Rhamnusium bicolor</name>
    <dbReference type="NCBI Taxonomy" id="1586634"/>
    <lineage>
        <taxon>Eukaryota</taxon>
        <taxon>Metazoa</taxon>
        <taxon>Ecdysozoa</taxon>
        <taxon>Arthropoda</taxon>
        <taxon>Hexapoda</taxon>
        <taxon>Insecta</taxon>
        <taxon>Pterygota</taxon>
        <taxon>Neoptera</taxon>
        <taxon>Endopterygota</taxon>
        <taxon>Coleoptera</taxon>
        <taxon>Polyphaga</taxon>
        <taxon>Cucujiformia</taxon>
        <taxon>Chrysomeloidea</taxon>
        <taxon>Cerambycidae</taxon>
        <taxon>Lepturinae</taxon>
        <taxon>Rhagiini</taxon>
        <taxon>Rhamnusium</taxon>
    </lineage>
</organism>
<dbReference type="GO" id="GO:0004674">
    <property type="term" value="F:protein serine/threonine kinase activity"/>
    <property type="evidence" value="ECO:0007669"/>
    <property type="project" value="InterPro"/>
</dbReference>
<protein>
    <recommendedName>
        <fullName evidence="1">Protein kinase C-terminal domain-containing protein</fullName>
    </recommendedName>
</protein>
<dbReference type="AlphaFoldDB" id="A0AAV8WSN1"/>
<evidence type="ECO:0000313" key="3">
    <source>
        <dbReference type="Proteomes" id="UP001162156"/>
    </source>
</evidence>
<keyword evidence="3" id="KW-1185">Reference proteome</keyword>
<dbReference type="Gene3D" id="3.30.200.20">
    <property type="entry name" value="Phosphorylase Kinase, domain 1"/>
    <property type="match status" value="1"/>
</dbReference>
<evidence type="ECO:0000313" key="2">
    <source>
        <dbReference type="EMBL" id="KAJ8929446.1"/>
    </source>
</evidence>
<dbReference type="Proteomes" id="UP001162156">
    <property type="component" value="Unassembled WGS sequence"/>
</dbReference>
<gene>
    <name evidence="2" type="ORF">NQ314_017895</name>
</gene>
<dbReference type="GO" id="GO:0005524">
    <property type="term" value="F:ATP binding"/>
    <property type="evidence" value="ECO:0007669"/>
    <property type="project" value="InterPro"/>
</dbReference>
<dbReference type="Pfam" id="PF00433">
    <property type="entry name" value="Pkinase_C"/>
    <property type="match status" value="1"/>
</dbReference>